<evidence type="ECO:0000256" key="1">
    <source>
        <dbReference type="SAM" id="Phobius"/>
    </source>
</evidence>
<proteinExistence type="predicted"/>
<keyword evidence="1" id="KW-0812">Transmembrane</keyword>
<dbReference type="Pfam" id="PF13374">
    <property type="entry name" value="TPR_10"/>
    <property type="match status" value="1"/>
</dbReference>
<sequence length="1054" mass="121221">MKQIQMLVEQDSLAKAQSEIARNISYYSSNKINDSLYSYIQFVGSFKLNKGNKSLAISKGEALVQEIKNSATPHYIVEAITEMGWIYDDAGQHQKAYNLLATAIPFAKKNLDPNNTDLAGIEYRQGYYASKLGNFPLSKKHYGKALRLLKKTGKPDYVFYNQVYNALGGMMWQEANLDSAKYYFQEAVKVLEKTDESDIMNRYYRPALVKMNLAVLWNALGKNQEAIAVSEEAIAGFQEYINRSTDEARTLKAKNHQCVVIDNMATFYNTLGEYSRSQELIEYSFGQKKKLFEKNDINLIISNIILAEAKTASRDFEGAAENADYALEMLKTSPGANLYWEAAALSTRATIFEYLEDIESAAEFYDKAETVYRKTMGNTYTKDFLDNVLEYSLFAAKNNKREKAISLAQETYNFTRTGDFKNTLQEFYHIINLAQVHYLLKDYSEAEKYSEEALCFNFTEKGEKITTADSILSQYRKPQALLINAQSKYYSMENKNPFFLKELLQQVEEGISILEQRKKVVSNNSDVTLLITENEELLNFAKNLRLELFKLTKDEMYLDKMIALHESSIYNRIRSRLNLRDNVAFQHIPQEVVLRENALKAKMVSSLNDSENSSIAPFFEASDKWELFLDSLQHKYPKYYKMRYATLEEPIHDLQQKIPNNTTVLRYIFNEDNLYVFVVSASIKKMIKLNYGSVKDHISKLQNDEFSVEKMRPLLYELYRALWFPLEKYVHTPKVVIIPDRELFNLSFETLTIKPMRNFQEMTTISLLAKYDISYNFSLLLYKDKGKVADYSSEFIAFAPGFNAEMKQNYKLTIKDSVALDKTYLRLLPQPFSEDLVKHYAKVFNGNYFINENASKELFINRAKEHKIIHIGTHAESNNISPELSRLIFAKKTDGAENYNENSLYSYEIYNIDLASNLAILTACETGKPTYQAGEGMISLAHAFNYAGSESILTSLWEIDEKSSAKIVEFFYENISNGLSKDEALRQAKLSYIATAEGRTVAPQYWAGLVLIGDTSPIHLQTGISWWWYILAAFVAALLLYSIFRSKTSWPHRT</sequence>
<protein>
    <submittedName>
        <fullName evidence="3">CHAT domain-containing protein</fullName>
    </submittedName>
</protein>
<dbReference type="RefSeq" id="WP_290254789.1">
    <property type="nucleotide sequence ID" value="NZ_JAUGQQ010000006.1"/>
</dbReference>
<keyword evidence="4" id="KW-1185">Reference proteome</keyword>
<dbReference type="Pfam" id="PF12770">
    <property type="entry name" value="CHAT"/>
    <property type="match status" value="1"/>
</dbReference>
<gene>
    <name evidence="3" type="ORF">QRD02_09910</name>
</gene>
<dbReference type="InterPro" id="IPR024983">
    <property type="entry name" value="CHAT_dom"/>
</dbReference>
<dbReference type="InterPro" id="IPR019734">
    <property type="entry name" value="TPR_rpt"/>
</dbReference>
<dbReference type="SUPFAM" id="SSF48452">
    <property type="entry name" value="TPR-like"/>
    <property type="match status" value="3"/>
</dbReference>
<feature type="transmembrane region" description="Helical" evidence="1">
    <location>
        <begin position="1026"/>
        <end position="1044"/>
    </location>
</feature>
<comment type="caution">
    <text evidence="3">The sequence shown here is derived from an EMBL/GenBank/DDBJ whole genome shotgun (WGS) entry which is preliminary data.</text>
</comment>
<feature type="domain" description="CHAT" evidence="2">
    <location>
        <begin position="713"/>
        <end position="1014"/>
    </location>
</feature>
<evidence type="ECO:0000313" key="3">
    <source>
        <dbReference type="EMBL" id="MDN3724700.1"/>
    </source>
</evidence>
<keyword evidence="1" id="KW-1133">Transmembrane helix</keyword>
<dbReference type="InterPro" id="IPR011990">
    <property type="entry name" value="TPR-like_helical_dom_sf"/>
</dbReference>
<reference evidence="3 4" key="1">
    <citation type="submission" date="2023-06" db="EMBL/GenBank/DDBJ databases">
        <authorList>
            <person name="Ye Y.-Q."/>
            <person name="Du Z.-J."/>
        </authorList>
    </citation>
    <scope>NUCLEOTIDE SEQUENCE [LARGE SCALE GENOMIC DNA]</scope>
    <source>
        <strain evidence="3 4">SDUM287046</strain>
    </source>
</reference>
<keyword evidence="1" id="KW-0472">Membrane</keyword>
<dbReference type="Gene3D" id="1.25.40.10">
    <property type="entry name" value="Tetratricopeptide repeat domain"/>
    <property type="match status" value="2"/>
</dbReference>
<dbReference type="PANTHER" id="PTHR10098">
    <property type="entry name" value="RAPSYN-RELATED"/>
    <property type="match status" value="1"/>
</dbReference>
<dbReference type="Proteomes" id="UP001244787">
    <property type="component" value="Unassembled WGS sequence"/>
</dbReference>
<name>A0ABT8DNF3_9FLAO</name>
<accession>A0ABT8DNF3</accession>
<evidence type="ECO:0000259" key="2">
    <source>
        <dbReference type="Pfam" id="PF12770"/>
    </source>
</evidence>
<organism evidence="3 4">
    <name type="scientific">Aequorivita aurantiaca</name>
    <dbReference type="NCBI Taxonomy" id="3053356"/>
    <lineage>
        <taxon>Bacteria</taxon>
        <taxon>Pseudomonadati</taxon>
        <taxon>Bacteroidota</taxon>
        <taxon>Flavobacteriia</taxon>
        <taxon>Flavobacteriales</taxon>
        <taxon>Flavobacteriaceae</taxon>
        <taxon>Aequorivita</taxon>
    </lineage>
</organism>
<dbReference type="EMBL" id="JAUGQQ010000006">
    <property type="protein sequence ID" value="MDN3724700.1"/>
    <property type="molecule type" value="Genomic_DNA"/>
</dbReference>
<dbReference type="SMART" id="SM00028">
    <property type="entry name" value="TPR"/>
    <property type="match status" value="6"/>
</dbReference>
<evidence type="ECO:0000313" key="4">
    <source>
        <dbReference type="Proteomes" id="UP001244787"/>
    </source>
</evidence>